<proteinExistence type="predicted"/>
<dbReference type="PROSITE" id="PS00061">
    <property type="entry name" value="ADH_SHORT"/>
    <property type="match status" value="1"/>
</dbReference>
<dbReference type="PANTHER" id="PTHR43975">
    <property type="entry name" value="ZGC:101858"/>
    <property type="match status" value="1"/>
</dbReference>
<dbReference type="PRINTS" id="PR00080">
    <property type="entry name" value="SDRFAMILY"/>
</dbReference>
<dbReference type="InterPro" id="IPR036291">
    <property type="entry name" value="NAD(P)-bd_dom_sf"/>
</dbReference>
<dbReference type="FunFam" id="3.40.50.720:FF:000084">
    <property type="entry name" value="Short-chain dehydrogenase reductase"/>
    <property type="match status" value="1"/>
</dbReference>
<evidence type="ECO:0000313" key="2">
    <source>
        <dbReference type="EMBL" id="CAC5395928.1"/>
    </source>
</evidence>
<reference evidence="2 3" key="1">
    <citation type="submission" date="2020-06" db="EMBL/GenBank/DDBJ databases">
        <authorList>
            <person name="Li R."/>
            <person name="Bekaert M."/>
        </authorList>
    </citation>
    <scope>NUCLEOTIDE SEQUENCE [LARGE SCALE GENOMIC DNA]</scope>
    <source>
        <strain evidence="3">wild</strain>
    </source>
</reference>
<dbReference type="Proteomes" id="UP000507470">
    <property type="component" value="Unassembled WGS sequence"/>
</dbReference>
<dbReference type="GO" id="GO:0016491">
    <property type="term" value="F:oxidoreductase activity"/>
    <property type="evidence" value="ECO:0007669"/>
    <property type="project" value="UniProtKB-KW"/>
</dbReference>
<dbReference type="PRINTS" id="PR00081">
    <property type="entry name" value="GDHRDH"/>
</dbReference>
<dbReference type="Pfam" id="PF13561">
    <property type="entry name" value="adh_short_C2"/>
    <property type="match status" value="1"/>
</dbReference>
<evidence type="ECO:0000256" key="1">
    <source>
        <dbReference type="ARBA" id="ARBA00023002"/>
    </source>
</evidence>
<keyword evidence="3" id="KW-1185">Reference proteome</keyword>
<name>A0A6J8CHH9_MYTCO</name>
<organism evidence="2 3">
    <name type="scientific">Mytilus coruscus</name>
    <name type="common">Sea mussel</name>
    <dbReference type="NCBI Taxonomy" id="42192"/>
    <lineage>
        <taxon>Eukaryota</taxon>
        <taxon>Metazoa</taxon>
        <taxon>Spiralia</taxon>
        <taxon>Lophotrochozoa</taxon>
        <taxon>Mollusca</taxon>
        <taxon>Bivalvia</taxon>
        <taxon>Autobranchia</taxon>
        <taxon>Pteriomorphia</taxon>
        <taxon>Mytilida</taxon>
        <taxon>Mytiloidea</taxon>
        <taxon>Mytilidae</taxon>
        <taxon>Mytilinae</taxon>
        <taxon>Mytilus</taxon>
    </lineage>
</organism>
<dbReference type="InterPro" id="IPR020904">
    <property type="entry name" value="Sc_DH/Rdtase_CS"/>
</dbReference>
<dbReference type="AlphaFoldDB" id="A0A6J8CHH9"/>
<dbReference type="InterPro" id="IPR002347">
    <property type="entry name" value="SDR_fam"/>
</dbReference>
<dbReference type="Gene3D" id="3.40.50.720">
    <property type="entry name" value="NAD(P)-binding Rossmann-like Domain"/>
    <property type="match status" value="1"/>
</dbReference>
<protein>
    <submittedName>
        <fullName evidence="2">3-oxoacyl-[acyl-carrier-protein] reductase FabG</fullName>
    </submittedName>
</protein>
<dbReference type="SUPFAM" id="SSF51735">
    <property type="entry name" value="NAD(P)-binding Rossmann-fold domains"/>
    <property type="match status" value="1"/>
</dbReference>
<evidence type="ECO:0000313" key="3">
    <source>
        <dbReference type="Proteomes" id="UP000507470"/>
    </source>
</evidence>
<dbReference type="OrthoDB" id="47007at2759"/>
<dbReference type="PANTHER" id="PTHR43975:SF2">
    <property type="entry name" value="EG:BACR7A4.14 PROTEIN-RELATED"/>
    <property type="match status" value="1"/>
</dbReference>
<accession>A0A6J8CHH9</accession>
<gene>
    <name evidence="2" type="ORF">MCOR_30546</name>
</gene>
<keyword evidence="1" id="KW-0560">Oxidoreductase</keyword>
<sequence length="475" mass="52796">MDEFEDEDVDVPVLRLNPLPDEDGKKITGKKNKYVRNVVTPTIAFGRTQSFLSDNSRSHTPDRLVFPGQYRPKSAGCMLRELKTPTIGRQRNSMRPDPEPEEVRYLPDAPKKVSRDELETIVSRLQRQTNSGRARTALTRRINQKRQEQSKNLRVDYLAFDPYRFRGLRRVTKDEMDSIVNRLSTFPNDRKPAESERYSIGKENHEKLGVLNSYRWKGIRASSGIGESTALLFAESKAKVVLAARNVENLEKVASLCKTKGLSDSDVLVIPCDVTNEDNLKTLVDETVKKFGRIDVLINNAGKGTIGNVMATPEATLDDIMNVNFKSIYNLSRLCVPHLTKNSGVCKTGLEFGSIVNVSSIAGQRAGPNISAYCISKAALDMFTRVLALELAHQKVRVNSVNPGFILTPFAENAGWPSDMTTNYLERLKVLQPLGGAGKPEDVAKAIRFLASDEASFTTGHLLFVDSGRHCGLPV</sequence>
<dbReference type="EMBL" id="CACVKT020005598">
    <property type="protein sequence ID" value="CAC5395928.1"/>
    <property type="molecule type" value="Genomic_DNA"/>
</dbReference>